<dbReference type="InterPro" id="IPR049614">
    <property type="entry name" value="HrpB_DEXH"/>
</dbReference>
<feature type="domain" description="Helicase C-terminal" evidence="6">
    <location>
        <begin position="194"/>
        <end position="368"/>
    </location>
</feature>
<dbReference type="GO" id="GO:0004386">
    <property type="term" value="F:helicase activity"/>
    <property type="evidence" value="ECO:0007669"/>
    <property type="project" value="UniProtKB-KW"/>
</dbReference>
<keyword evidence="4" id="KW-0067">ATP-binding</keyword>
<dbReference type="GO" id="GO:0016787">
    <property type="term" value="F:hydrolase activity"/>
    <property type="evidence" value="ECO:0007669"/>
    <property type="project" value="UniProtKB-KW"/>
</dbReference>
<name>A0A258D6S0_CAUVI</name>
<comment type="caution">
    <text evidence="7">The sequence shown here is derived from an EMBL/GenBank/DDBJ whole genome shotgun (WGS) entry which is preliminary data.</text>
</comment>
<dbReference type="CDD" id="cd17990">
    <property type="entry name" value="DEXHc_HrpB"/>
    <property type="match status" value="1"/>
</dbReference>
<dbReference type="InterPro" id="IPR013689">
    <property type="entry name" value="RNA_helicase_ATP-dep_HrpB_C"/>
</dbReference>
<evidence type="ECO:0000256" key="1">
    <source>
        <dbReference type="ARBA" id="ARBA00022741"/>
    </source>
</evidence>
<feature type="domain" description="Helicase ATP-binding" evidence="5">
    <location>
        <begin position="12"/>
        <end position="176"/>
    </location>
</feature>
<dbReference type="Gene3D" id="1.20.120.1080">
    <property type="match status" value="1"/>
</dbReference>
<accession>A0A258D6S0</accession>
<evidence type="ECO:0000259" key="5">
    <source>
        <dbReference type="PROSITE" id="PS51192"/>
    </source>
</evidence>
<evidence type="ECO:0000256" key="2">
    <source>
        <dbReference type="ARBA" id="ARBA00022801"/>
    </source>
</evidence>
<dbReference type="NCBIfam" id="TIGR01970">
    <property type="entry name" value="DEAH_box_HrpB"/>
    <property type="match status" value="1"/>
</dbReference>
<dbReference type="InterPro" id="IPR010225">
    <property type="entry name" value="HrpB"/>
</dbReference>
<dbReference type="FunFam" id="3.40.50.300:FF:002125">
    <property type="entry name" value="ATP-dependent helicase HrpB"/>
    <property type="match status" value="1"/>
</dbReference>
<dbReference type="Gene3D" id="3.40.50.300">
    <property type="entry name" value="P-loop containing nucleotide triphosphate hydrolases"/>
    <property type="match status" value="2"/>
</dbReference>
<evidence type="ECO:0000313" key="8">
    <source>
        <dbReference type="Proteomes" id="UP000215616"/>
    </source>
</evidence>
<dbReference type="PROSITE" id="PS51192">
    <property type="entry name" value="HELICASE_ATP_BIND_1"/>
    <property type="match status" value="1"/>
</dbReference>
<dbReference type="Pfam" id="PF08482">
    <property type="entry name" value="HrpB_C"/>
    <property type="match status" value="1"/>
</dbReference>
<dbReference type="CDD" id="cd18791">
    <property type="entry name" value="SF2_C_RHA"/>
    <property type="match status" value="1"/>
</dbReference>
<gene>
    <name evidence="7" type="ORF">B7Z12_09485</name>
</gene>
<dbReference type="AlphaFoldDB" id="A0A258D6S0"/>
<evidence type="ECO:0000256" key="3">
    <source>
        <dbReference type="ARBA" id="ARBA00022806"/>
    </source>
</evidence>
<dbReference type="InterPro" id="IPR011545">
    <property type="entry name" value="DEAD/DEAH_box_helicase_dom"/>
</dbReference>
<keyword evidence="2" id="KW-0378">Hydrolase</keyword>
<dbReference type="SMART" id="SM00490">
    <property type="entry name" value="HELICc"/>
    <property type="match status" value="1"/>
</dbReference>
<dbReference type="Pfam" id="PF00270">
    <property type="entry name" value="DEAD"/>
    <property type="match status" value="1"/>
</dbReference>
<dbReference type="InterPro" id="IPR001650">
    <property type="entry name" value="Helicase_C-like"/>
</dbReference>
<evidence type="ECO:0000259" key="6">
    <source>
        <dbReference type="PROSITE" id="PS51194"/>
    </source>
</evidence>
<dbReference type="InterPro" id="IPR007502">
    <property type="entry name" value="Helicase-assoc_dom"/>
</dbReference>
<keyword evidence="1" id="KW-0547">Nucleotide-binding</keyword>
<dbReference type="PANTHER" id="PTHR43519:SF1">
    <property type="entry name" value="ATP-DEPENDENT RNA HELICASE HRPB"/>
    <property type="match status" value="1"/>
</dbReference>
<keyword evidence="3 7" id="KW-0347">Helicase</keyword>
<dbReference type="Pfam" id="PF00271">
    <property type="entry name" value="Helicase_C"/>
    <property type="match status" value="1"/>
</dbReference>
<dbReference type="SMART" id="SM00847">
    <property type="entry name" value="HA2"/>
    <property type="match status" value="1"/>
</dbReference>
<dbReference type="PANTHER" id="PTHR43519">
    <property type="entry name" value="ATP-DEPENDENT RNA HELICASE HRPB"/>
    <property type="match status" value="1"/>
</dbReference>
<sequence>MLPIENVLPALKAALLANNATVLVAPPGAGKTTAVPLALLDAPWVEGRKIIVLEPRRLAARAAAARMASNLGESVGDTVGFRVRLQSKVSARTRIEVVTEGVFTRMILDDPGLDGVAAVLFDEFHERSLDADLGLAFARDVQSVLREDLRLLIMSATLDGARISSLLNDAPIVESQGRMFPVDTRYLGRDERQRLEERVGRAVERALAEETGSILVFLPGQGEIRRAESWLNERLRRPDVDIAPLYGALEPAAQDRAISPAPAGRRKVVLATSIAETSLTIEGVRVVIDAGQARVPRFDPASGITRLETVRVSRAAADQRRGRAGRTEPGVCYRLWDEPETRSLPAFARPEILEADLSRLALDLARWGTKDPGDLTFLDPPPAAAFAEARTLLSRVQALDAQGDLTAHGKALADLPLPPRLAHMVARGAASGQAREAAEIAAVLTEQGLGGRDVDLRRRLEGLHRDRSPRGRDALALVERWARAAGRPSGARPLEIGLLLAEAYPERVAKARGKPGEFQLAGGRGVYLEPTDPLAREAWLAVGELGGGDSRDRILLAAAVDEADLRETFADRLVAEDRLDTTGGKVRAKRLLRLGKLVLEERLVENPDPAMIAGALLDQVRAEGLSALRLGERGRALLDRVAFLRVVDGEDWPDLSEAALIDRLDEWLEPLLAGRSSLSSLDEGTLHDALKTLVPWDLQRKMDMLLPARFEAPTGNSFAIDYSAEGGPRVEVRVGELYGLSEHPSVAGGKVPLTLSLLSPAHRPIQITKDLPGFWKGSWREVKVEMKGRYPRHVWPDDPAAAAPVTRAKPRGT</sequence>
<dbReference type="EMBL" id="NCDQ01000129">
    <property type="protein sequence ID" value="OYX03665.1"/>
    <property type="molecule type" value="Genomic_DNA"/>
</dbReference>
<organism evidence="7 8">
    <name type="scientific">Caulobacter vibrioides</name>
    <name type="common">Caulobacter crescentus</name>
    <dbReference type="NCBI Taxonomy" id="155892"/>
    <lineage>
        <taxon>Bacteria</taxon>
        <taxon>Pseudomonadati</taxon>
        <taxon>Pseudomonadota</taxon>
        <taxon>Alphaproteobacteria</taxon>
        <taxon>Caulobacterales</taxon>
        <taxon>Caulobacteraceae</taxon>
        <taxon>Caulobacter</taxon>
    </lineage>
</organism>
<dbReference type="InterPro" id="IPR014001">
    <property type="entry name" value="Helicase_ATP-bd"/>
</dbReference>
<proteinExistence type="predicted"/>
<reference evidence="7 8" key="1">
    <citation type="submission" date="2017-03" db="EMBL/GenBank/DDBJ databases">
        <title>Lifting the veil on microbial sulfur biogeochemistry in mining wastewaters.</title>
        <authorList>
            <person name="Kantor R.S."/>
            <person name="Colenbrander Nelson T."/>
            <person name="Marshall S."/>
            <person name="Bennett D."/>
            <person name="Apte S."/>
            <person name="Camacho D."/>
            <person name="Thomas B.C."/>
            <person name="Warren L.A."/>
            <person name="Banfield J.F."/>
        </authorList>
    </citation>
    <scope>NUCLEOTIDE SEQUENCE [LARGE SCALE GENOMIC DNA]</scope>
    <source>
        <strain evidence="7">32-67-7</strain>
    </source>
</reference>
<dbReference type="SUPFAM" id="SSF52540">
    <property type="entry name" value="P-loop containing nucleoside triphosphate hydrolases"/>
    <property type="match status" value="1"/>
</dbReference>
<protein>
    <submittedName>
        <fullName evidence="7">ATP-dependent helicase HrpB</fullName>
    </submittedName>
</protein>
<dbReference type="GO" id="GO:0003676">
    <property type="term" value="F:nucleic acid binding"/>
    <property type="evidence" value="ECO:0007669"/>
    <property type="project" value="InterPro"/>
</dbReference>
<evidence type="ECO:0000313" key="7">
    <source>
        <dbReference type="EMBL" id="OYX03665.1"/>
    </source>
</evidence>
<dbReference type="PIRSF" id="PIRSF005496">
    <property type="entry name" value="ATP_hel_hrpB"/>
    <property type="match status" value="1"/>
</dbReference>
<dbReference type="GO" id="GO:0005524">
    <property type="term" value="F:ATP binding"/>
    <property type="evidence" value="ECO:0007669"/>
    <property type="project" value="UniProtKB-KW"/>
</dbReference>
<dbReference type="SMART" id="SM00487">
    <property type="entry name" value="DEXDc"/>
    <property type="match status" value="1"/>
</dbReference>
<dbReference type="Proteomes" id="UP000215616">
    <property type="component" value="Unassembled WGS sequence"/>
</dbReference>
<dbReference type="InterPro" id="IPR027417">
    <property type="entry name" value="P-loop_NTPase"/>
</dbReference>
<dbReference type="PROSITE" id="PS51194">
    <property type="entry name" value="HELICASE_CTER"/>
    <property type="match status" value="1"/>
</dbReference>
<evidence type="ECO:0000256" key="4">
    <source>
        <dbReference type="ARBA" id="ARBA00022840"/>
    </source>
</evidence>